<dbReference type="AlphaFoldDB" id="M5UJ17"/>
<organism evidence="1 2">
    <name type="scientific">Rhodopirellula sallentina SM41</name>
    <dbReference type="NCBI Taxonomy" id="1263870"/>
    <lineage>
        <taxon>Bacteria</taxon>
        <taxon>Pseudomonadati</taxon>
        <taxon>Planctomycetota</taxon>
        <taxon>Planctomycetia</taxon>
        <taxon>Pirellulales</taxon>
        <taxon>Pirellulaceae</taxon>
        <taxon>Rhodopirellula</taxon>
    </lineage>
</organism>
<dbReference type="Proteomes" id="UP000011885">
    <property type="component" value="Unassembled WGS sequence"/>
</dbReference>
<reference evidence="1 2" key="1">
    <citation type="journal article" date="2013" name="Mar. Genomics">
        <title>Expression of sulfatases in Rhodopirellula baltica and the diversity of sulfatases in the genus Rhodopirellula.</title>
        <authorList>
            <person name="Wegner C.E."/>
            <person name="Richter-Heitmann T."/>
            <person name="Klindworth A."/>
            <person name="Klockow C."/>
            <person name="Richter M."/>
            <person name="Achstetter T."/>
            <person name="Glockner F.O."/>
            <person name="Harder J."/>
        </authorList>
    </citation>
    <scope>NUCLEOTIDE SEQUENCE [LARGE SCALE GENOMIC DNA]</scope>
    <source>
        <strain evidence="1 2">SM41</strain>
    </source>
</reference>
<dbReference type="RefSeq" id="WP_008674462.1">
    <property type="nucleotide sequence ID" value="NZ_ANOH01000061.1"/>
</dbReference>
<dbReference type="EMBL" id="ANOH01000061">
    <property type="protein sequence ID" value="EMI57831.1"/>
    <property type="molecule type" value="Genomic_DNA"/>
</dbReference>
<protein>
    <submittedName>
        <fullName evidence="1">Uncharacterized protein</fullName>
    </submittedName>
</protein>
<gene>
    <name evidence="1" type="ORF">RSSM_00729</name>
</gene>
<evidence type="ECO:0000313" key="1">
    <source>
        <dbReference type="EMBL" id="EMI57831.1"/>
    </source>
</evidence>
<comment type="caution">
    <text evidence="1">The sequence shown here is derived from an EMBL/GenBank/DDBJ whole genome shotgun (WGS) entry which is preliminary data.</text>
</comment>
<proteinExistence type="predicted"/>
<name>M5UJ17_9BACT</name>
<sequence length="82" mass="9537">LSPEVRVCQTKLWTDRMMRSQTRPKYLSPTTPKVHLEIELRQPERSDLALPRDRATGKTLRRRRLDLARPLAAQYNQSVAPA</sequence>
<keyword evidence="2" id="KW-1185">Reference proteome</keyword>
<feature type="non-terminal residue" evidence="1">
    <location>
        <position position="1"/>
    </location>
</feature>
<accession>M5UJ17</accession>
<evidence type="ECO:0000313" key="2">
    <source>
        <dbReference type="Proteomes" id="UP000011885"/>
    </source>
</evidence>